<evidence type="ECO:0000313" key="11">
    <source>
        <dbReference type="EMBL" id="MBD2615369.1"/>
    </source>
</evidence>
<dbReference type="InterPro" id="IPR009875">
    <property type="entry name" value="PilZ_domain"/>
</dbReference>
<feature type="transmembrane region" description="Helical" evidence="9">
    <location>
        <begin position="583"/>
        <end position="603"/>
    </location>
</feature>
<accession>A0ABR8HHU8</accession>
<evidence type="ECO:0000256" key="7">
    <source>
        <dbReference type="ARBA" id="ARBA00022989"/>
    </source>
</evidence>
<feature type="transmembrane region" description="Helical" evidence="9">
    <location>
        <begin position="136"/>
        <end position="158"/>
    </location>
</feature>
<dbReference type="Gene3D" id="3.90.550.10">
    <property type="entry name" value="Spore Coat Polysaccharide Biosynthesis Protein SpsA, Chain A"/>
    <property type="match status" value="1"/>
</dbReference>
<organism evidence="11 12">
    <name type="scientific">Nostoc punctiforme FACHB-252</name>
    <dbReference type="NCBI Taxonomy" id="1357509"/>
    <lineage>
        <taxon>Bacteria</taxon>
        <taxon>Bacillati</taxon>
        <taxon>Cyanobacteriota</taxon>
        <taxon>Cyanophyceae</taxon>
        <taxon>Nostocales</taxon>
        <taxon>Nostocaceae</taxon>
        <taxon>Nostoc</taxon>
    </lineage>
</organism>
<dbReference type="CDD" id="cd06421">
    <property type="entry name" value="CESA_CelA_like"/>
    <property type="match status" value="1"/>
</dbReference>
<protein>
    <submittedName>
        <fullName evidence="11">Glycosyltransferase</fullName>
    </submittedName>
</protein>
<dbReference type="Pfam" id="PF07238">
    <property type="entry name" value="PilZ"/>
    <property type="match status" value="1"/>
</dbReference>
<evidence type="ECO:0000256" key="9">
    <source>
        <dbReference type="SAM" id="Phobius"/>
    </source>
</evidence>
<dbReference type="Pfam" id="PF13641">
    <property type="entry name" value="Glyco_tranf_2_3"/>
    <property type="match status" value="1"/>
</dbReference>
<dbReference type="PRINTS" id="PR01439">
    <property type="entry name" value="CELLSNTHASEA"/>
</dbReference>
<evidence type="ECO:0000256" key="8">
    <source>
        <dbReference type="ARBA" id="ARBA00023136"/>
    </source>
</evidence>
<evidence type="ECO:0000256" key="2">
    <source>
        <dbReference type="ARBA" id="ARBA00022475"/>
    </source>
</evidence>
<feature type="transmembrane region" description="Helical" evidence="9">
    <location>
        <begin position="105"/>
        <end position="124"/>
    </location>
</feature>
<dbReference type="EMBL" id="JACJTC010000025">
    <property type="protein sequence ID" value="MBD2615369.1"/>
    <property type="molecule type" value="Genomic_DNA"/>
</dbReference>
<keyword evidence="8 9" id="KW-0472">Membrane</keyword>
<feature type="transmembrane region" description="Helical" evidence="9">
    <location>
        <begin position="470"/>
        <end position="488"/>
    </location>
</feature>
<keyword evidence="12" id="KW-1185">Reference proteome</keyword>
<comment type="caution">
    <text evidence="11">The sequence shown here is derived from an EMBL/GenBank/DDBJ whole genome shotgun (WGS) entry which is preliminary data.</text>
</comment>
<dbReference type="PANTHER" id="PTHR43867:SF2">
    <property type="entry name" value="CELLULOSE SYNTHASE CATALYTIC SUBUNIT A [UDP-FORMING]"/>
    <property type="match status" value="1"/>
</dbReference>
<gene>
    <name evidence="11" type="ORF">H6G94_29665</name>
</gene>
<keyword evidence="3" id="KW-0997">Cell inner membrane</keyword>
<evidence type="ECO:0000256" key="4">
    <source>
        <dbReference type="ARBA" id="ARBA00022676"/>
    </source>
</evidence>
<feature type="transmembrane region" description="Helical" evidence="9">
    <location>
        <begin position="21"/>
        <end position="45"/>
    </location>
</feature>
<keyword evidence="2" id="KW-1003">Cell membrane</keyword>
<dbReference type="RefSeq" id="WP_190952083.1">
    <property type="nucleotide sequence ID" value="NZ_JACJTC010000025.1"/>
</dbReference>
<dbReference type="PANTHER" id="PTHR43867">
    <property type="entry name" value="CELLULOSE SYNTHASE CATALYTIC SUBUNIT A [UDP-FORMING]"/>
    <property type="match status" value="1"/>
</dbReference>
<feature type="transmembrane region" description="Helical" evidence="9">
    <location>
        <begin position="541"/>
        <end position="562"/>
    </location>
</feature>
<feature type="transmembrane region" description="Helical" evidence="9">
    <location>
        <begin position="436"/>
        <end position="458"/>
    </location>
</feature>
<keyword evidence="5" id="KW-0808">Transferase</keyword>
<evidence type="ECO:0000256" key="3">
    <source>
        <dbReference type="ARBA" id="ARBA00022519"/>
    </source>
</evidence>
<evidence type="ECO:0000256" key="6">
    <source>
        <dbReference type="ARBA" id="ARBA00022692"/>
    </source>
</evidence>
<feature type="transmembrane region" description="Helical" evidence="9">
    <location>
        <begin position="77"/>
        <end position="93"/>
    </location>
</feature>
<dbReference type="InterPro" id="IPR003919">
    <property type="entry name" value="Cell_synth_A"/>
</dbReference>
<dbReference type="InterPro" id="IPR050321">
    <property type="entry name" value="Glycosyltr_2/OpgH_subfam"/>
</dbReference>
<dbReference type="SUPFAM" id="SSF53448">
    <property type="entry name" value="Nucleotide-diphospho-sugar transferases"/>
    <property type="match status" value="1"/>
</dbReference>
<feature type="domain" description="PilZ" evidence="10">
    <location>
        <begin position="614"/>
        <end position="706"/>
    </location>
</feature>
<dbReference type="InterPro" id="IPR029044">
    <property type="entry name" value="Nucleotide-diphossugar_trans"/>
</dbReference>
<evidence type="ECO:0000259" key="10">
    <source>
        <dbReference type="Pfam" id="PF07238"/>
    </source>
</evidence>
<reference evidence="11 12" key="1">
    <citation type="journal article" date="2020" name="ISME J.">
        <title>Comparative genomics reveals insights into cyanobacterial evolution and habitat adaptation.</title>
        <authorList>
            <person name="Chen M.Y."/>
            <person name="Teng W.K."/>
            <person name="Zhao L."/>
            <person name="Hu C.X."/>
            <person name="Zhou Y.K."/>
            <person name="Han B.P."/>
            <person name="Song L.R."/>
            <person name="Shu W.S."/>
        </authorList>
    </citation>
    <scope>NUCLEOTIDE SEQUENCE [LARGE SCALE GENOMIC DNA]</scope>
    <source>
        <strain evidence="11 12">FACHB-252</strain>
    </source>
</reference>
<evidence type="ECO:0000313" key="12">
    <source>
        <dbReference type="Proteomes" id="UP000606396"/>
    </source>
</evidence>
<evidence type="ECO:0000256" key="1">
    <source>
        <dbReference type="ARBA" id="ARBA00004127"/>
    </source>
</evidence>
<keyword evidence="4" id="KW-0328">Glycosyltransferase</keyword>
<dbReference type="Proteomes" id="UP000606396">
    <property type="component" value="Unassembled WGS sequence"/>
</dbReference>
<comment type="subcellular location">
    <subcellularLocation>
        <location evidence="1">Endomembrane system</location>
        <topology evidence="1">Multi-pass membrane protein</topology>
    </subcellularLocation>
</comment>
<keyword evidence="7 9" id="KW-1133">Transmembrane helix</keyword>
<proteinExistence type="predicted"/>
<keyword evidence="6 9" id="KW-0812">Transmembrane</keyword>
<evidence type="ECO:0000256" key="5">
    <source>
        <dbReference type="ARBA" id="ARBA00022679"/>
    </source>
</evidence>
<name>A0ABR8HHU8_NOSPU</name>
<feature type="transmembrane region" description="Helical" evidence="9">
    <location>
        <begin position="500"/>
        <end position="521"/>
    </location>
</feature>
<sequence>MSESNFSYKPSKTPFDKRVNRLHAVTLVLFGIIFVSAIVVVAWFAGEDRISQLFTQIHDWQMYPPMWLEVPITQNKYLLLPTIGLLLAVFVVMKISPQPRIWSQRLVVIILIIVTLRYVLWRSLSTLNLIDPLNGVFSLGLFFAEMLVIVNNIIQLLFMFDIKERHQEANAKSLAVVRGNFLPSVDIFIPTYNEPVFILRRTIIGCQALDYTNKKIYLLDDNNRPEMKYLAEELGCYYITRPDNSYAKAGNLNNAIAQTHGELIVIFDADFVPTKNFLTRTIGFFQNKKIGLIQTQQSFYNSDPIARNLGLENIVTPEGEVFHRHIQTSRDPSGSAICSGTSFVVRRSALEEIGGFVTESLSEDYFTGIRLSAQGYRLIYLNEKLSAGLAPENIPAYATQRLRWQQGTVQALFIKTNPLKIPGLNFMQRLAGLGGVLYWCSNLSRIYFLVIPLAYSFFDVIPIRSNPAELIFFLLPYYLLNIATFSWLNYRSCSIFISDIYSLIICFPLALNFIQVMIFPFAKGFKVTPKGIVNNRYSFNWNLALPLIILFVVNAVTFWRSLNICIYQACYYATVSQFTGISLGWLWSIYNLVLISITLLILLDAPKADMYEWFDLRRVTQLKIGEDNLWGVTKMISEGGAEIAIAQKFPVHLFLHQPIDIKIVEENLQLAGEIVSTAIKDDFLIVRVRFQSVSLNQYRRLVEMLFCRPGQWKHQNTPGELYSLFLLLKILLKPRILFDKKIQITPMKVSNV</sequence>